<sequence>MQEMGLTLPFDKFCMDLTETVENKDDLYVSMIIQKACVEIDEEGTEAAAVTF</sequence>
<dbReference type="PANTHER" id="PTHR11461:SF315">
    <property type="entry name" value="SERPIN-Z3-LIKE"/>
    <property type="match status" value="1"/>
</dbReference>
<dbReference type="GO" id="GO:0005615">
    <property type="term" value="C:extracellular space"/>
    <property type="evidence" value="ECO:0007669"/>
    <property type="project" value="InterPro"/>
</dbReference>
<dbReference type="AlphaFoldDB" id="A0A2G3AJJ9"/>
<comment type="caution">
    <text evidence="3">The sequence shown here is derived from an EMBL/GenBank/DDBJ whole genome shotgun (WGS) entry which is preliminary data.</text>
</comment>
<dbReference type="PANTHER" id="PTHR11461">
    <property type="entry name" value="SERINE PROTEASE INHIBITOR, SERPIN"/>
    <property type="match status" value="1"/>
</dbReference>
<dbReference type="EMBL" id="AYRZ02000001">
    <property type="protein sequence ID" value="PHT94343.1"/>
    <property type="molecule type" value="Genomic_DNA"/>
</dbReference>
<feature type="domain" description="Serpin" evidence="2">
    <location>
        <begin position="1"/>
        <end position="51"/>
    </location>
</feature>
<dbReference type="Gene3D" id="3.30.497.10">
    <property type="entry name" value="Antithrombin, subunit I, domain 2"/>
    <property type="match status" value="1"/>
</dbReference>
<dbReference type="GO" id="GO:0004867">
    <property type="term" value="F:serine-type endopeptidase inhibitor activity"/>
    <property type="evidence" value="ECO:0007669"/>
    <property type="project" value="InterPro"/>
</dbReference>
<proteinExistence type="inferred from homology"/>
<reference evidence="3 4" key="2">
    <citation type="journal article" date="2017" name="Genome Biol.">
        <title>New reference genome sequences of hot pepper reveal the massive evolution of plant disease-resistance genes by retroduplication.</title>
        <authorList>
            <person name="Kim S."/>
            <person name="Park J."/>
            <person name="Yeom S.I."/>
            <person name="Kim Y.M."/>
            <person name="Seo E."/>
            <person name="Kim K.T."/>
            <person name="Kim M.S."/>
            <person name="Lee J.M."/>
            <person name="Cheong K."/>
            <person name="Shin H.S."/>
            <person name="Kim S.B."/>
            <person name="Han K."/>
            <person name="Lee J."/>
            <person name="Park M."/>
            <person name="Lee H.A."/>
            <person name="Lee H.Y."/>
            <person name="Lee Y."/>
            <person name="Oh S."/>
            <person name="Lee J.H."/>
            <person name="Choi E."/>
            <person name="Choi E."/>
            <person name="Lee S.E."/>
            <person name="Jeon J."/>
            <person name="Kim H."/>
            <person name="Choi G."/>
            <person name="Song H."/>
            <person name="Lee J."/>
            <person name="Lee S.C."/>
            <person name="Kwon J.K."/>
            <person name="Lee H.Y."/>
            <person name="Koo N."/>
            <person name="Hong Y."/>
            <person name="Kim R.W."/>
            <person name="Kang W.H."/>
            <person name="Huh J.H."/>
            <person name="Kang B.C."/>
            <person name="Yang T.J."/>
            <person name="Lee Y.H."/>
            <person name="Bennetzen J.L."/>
            <person name="Choi D."/>
        </authorList>
    </citation>
    <scope>NUCLEOTIDE SEQUENCE [LARGE SCALE GENOMIC DNA]</scope>
    <source>
        <strain evidence="4">cv. CM334</strain>
    </source>
</reference>
<comment type="similarity">
    <text evidence="1">Belongs to the serpin family.</text>
</comment>
<dbReference type="InterPro" id="IPR036186">
    <property type="entry name" value="Serpin_sf"/>
</dbReference>
<keyword evidence="4" id="KW-1185">Reference proteome</keyword>
<gene>
    <name evidence="3" type="ORF">T459_02225</name>
</gene>
<accession>A0A2G3AJJ9</accession>
<dbReference type="SUPFAM" id="SSF56574">
    <property type="entry name" value="Serpins"/>
    <property type="match status" value="1"/>
</dbReference>
<organism evidence="3 4">
    <name type="scientific">Capsicum annuum</name>
    <name type="common">Capsicum pepper</name>
    <dbReference type="NCBI Taxonomy" id="4072"/>
    <lineage>
        <taxon>Eukaryota</taxon>
        <taxon>Viridiplantae</taxon>
        <taxon>Streptophyta</taxon>
        <taxon>Embryophyta</taxon>
        <taxon>Tracheophyta</taxon>
        <taxon>Spermatophyta</taxon>
        <taxon>Magnoliopsida</taxon>
        <taxon>eudicotyledons</taxon>
        <taxon>Gunneridae</taxon>
        <taxon>Pentapetalae</taxon>
        <taxon>asterids</taxon>
        <taxon>lamiids</taxon>
        <taxon>Solanales</taxon>
        <taxon>Solanaceae</taxon>
        <taxon>Solanoideae</taxon>
        <taxon>Capsiceae</taxon>
        <taxon>Capsicum</taxon>
    </lineage>
</organism>
<dbReference type="Pfam" id="PF00079">
    <property type="entry name" value="Serpin"/>
    <property type="match status" value="1"/>
</dbReference>
<dbReference type="InterPro" id="IPR042178">
    <property type="entry name" value="Serpin_sf_1"/>
</dbReference>
<evidence type="ECO:0000313" key="4">
    <source>
        <dbReference type="Proteomes" id="UP000222542"/>
    </source>
</evidence>
<dbReference type="Proteomes" id="UP000222542">
    <property type="component" value="Unassembled WGS sequence"/>
</dbReference>
<evidence type="ECO:0000313" key="3">
    <source>
        <dbReference type="EMBL" id="PHT94343.1"/>
    </source>
</evidence>
<evidence type="ECO:0000256" key="1">
    <source>
        <dbReference type="ARBA" id="ARBA00009500"/>
    </source>
</evidence>
<dbReference type="Gramene" id="PHT94343">
    <property type="protein sequence ID" value="PHT94343"/>
    <property type="gene ID" value="T459_02225"/>
</dbReference>
<name>A0A2G3AJJ9_CAPAN</name>
<dbReference type="InterPro" id="IPR000215">
    <property type="entry name" value="Serpin_fam"/>
</dbReference>
<reference evidence="3 4" key="1">
    <citation type="journal article" date="2014" name="Nat. Genet.">
        <title>Genome sequence of the hot pepper provides insights into the evolution of pungency in Capsicum species.</title>
        <authorList>
            <person name="Kim S."/>
            <person name="Park M."/>
            <person name="Yeom S.I."/>
            <person name="Kim Y.M."/>
            <person name="Lee J.M."/>
            <person name="Lee H.A."/>
            <person name="Seo E."/>
            <person name="Choi J."/>
            <person name="Cheong K."/>
            <person name="Kim K.T."/>
            <person name="Jung K."/>
            <person name="Lee G.W."/>
            <person name="Oh S.K."/>
            <person name="Bae C."/>
            <person name="Kim S.B."/>
            <person name="Lee H.Y."/>
            <person name="Kim S.Y."/>
            <person name="Kim M.S."/>
            <person name="Kang B.C."/>
            <person name="Jo Y.D."/>
            <person name="Yang H.B."/>
            <person name="Jeong H.J."/>
            <person name="Kang W.H."/>
            <person name="Kwon J.K."/>
            <person name="Shin C."/>
            <person name="Lim J.Y."/>
            <person name="Park J.H."/>
            <person name="Huh J.H."/>
            <person name="Kim J.S."/>
            <person name="Kim B.D."/>
            <person name="Cohen O."/>
            <person name="Paran I."/>
            <person name="Suh M.C."/>
            <person name="Lee S.B."/>
            <person name="Kim Y.K."/>
            <person name="Shin Y."/>
            <person name="Noh S.J."/>
            <person name="Park J."/>
            <person name="Seo Y.S."/>
            <person name="Kwon S.Y."/>
            <person name="Kim H.A."/>
            <person name="Park J.M."/>
            <person name="Kim H.J."/>
            <person name="Choi S.B."/>
            <person name="Bosland P.W."/>
            <person name="Reeves G."/>
            <person name="Jo S.H."/>
            <person name="Lee B.W."/>
            <person name="Cho H.T."/>
            <person name="Choi H.S."/>
            <person name="Lee M.S."/>
            <person name="Yu Y."/>
            <person name="Do Choi Y."/>
            <person name="Park B.S."/>
            <person name="van Deynze A."/>
            <person name="Ashrafi H."/>
            <person name="Hill T."/>
            <person name="Kim W.T."/>
            <person name="Pai H.S."/>
            <person name="Ahn H.K."/>
            <person name="Yeam I."/>
            <person name="Giovannoni J.J."/>
            <person name="Rose J.K."/>
            <person name="Sorensen I."/>
            <person name="Lee S.J."/>
            <person name="Kim R.W."/>
            <person name="Choi I.Y."/>
            <person name="Choi B.S."/>
            <person name="Lim J.S."/>
            <person name="Lee Y.H."/>
            <person name="Choi D."/>
        </authorList>
    </citation>
    <scope>NUCLEOTIDE SEQUENCE [LARGE SCALE GENOMIC DNA]</scope>
    <source>
        <strain evidence="4">cv. CM334</strain>
    </source>
</reference>
<protein>
    <recommendedName>
        <fullName evidence="2">Serpin domain-containing protein</fullName>
    </recommendedName>
</protein>
<dbReference type="InterPro" id="IPR023796">
    <property type="entry name" value="Serpin_dom"/>
</dbReference>
<evidence type="ECO:0000259" key="2">
    <source>
        <dbReference type="Pfam" id="PF00079"/>
    </source>
</evidence>